<keyword evidence="2" id="KW-0493">Microtubule</keyword>
<evidence type="ECO:0000256" key="4">
    <source>
        <dbReference type="ARBA" id="ARBA00022840"/>
    </source>
</evidence>
<evidence type="ECO:0000256" key="9">
    <source>
        <dbReference type="SAM" id="MobiDB-lite"/>
    </source>
</evidence>
<evidence type="ECO:0000259" key="10">
    <source>
        <dbReference type="PROSITE" id="PS50067"/>
    </source>
</evidence>
<protein>
    <recommendedName>
        <fullName evidence="10">Kinesin motor domain-containing protein</fullName>
    </recommendedName>
</protein>
<name>A0AAV0M4Q6_9ROSI</name>
<dbReference type="Gene3D" id="2.60.120.430">
    <property type="entry name" value="Galactose-binding lectin"/>
    <property type="match status" value="1"/>
</dbReference>
<evidence type="ECO:0000256" key="2">
    <source>
        <dbReference type="ARBA" id="ARBA00022701"/>
    </source>
</evidence>
<dbReference type="FunFam" id="3.40.850.10:FF:000057">
    <property type="entry name" value="kinesin-like protein KIN-14R"/>
    <property type="match status" value="1"/>
</dbReference>
<sequence>MADPVSSPPPPLPNGRSLLGFSLTSPDLVICAGSPDLMSNNTIFQNSPEILDRNKYYSTELSLDNGISGSPESRAKEETSRSVKFSPFCQTFYNKELSPDSSIELSLQGAIPAPLPGVIGINVGCTTDDGAVTVVDGLSFGKDSCFHGGDTVRTNAVEDERLSLYQTARMGNFSYCFGGLEAGDYDVALHFAEIVFTNGPPGLRVFDVFLQDKKVVSHLDIYAQVGANNPLVISDLKACVGRGQDLRVRFEGLIGSPILSAISITKDDSACAGEEALLAKRMRSQVPECESPKVRNLYPQMEEDYQTLLSAYESQKSKLTETRKALEEVNRENMLKTKECQEAWKTLEDLQNELMRKSMHVGSLAFAVEGQVKEKSKWFSALKDLTRKLQIMKGDQIKLSEEARSYKACMVDMNGMMSIIQSTMKHQVHVHGDLMKKFVEGAKERKELYNKVLELKGNIRVFCRCRPLNSEEVAAGASMAIDFESAREGELTVFSNGIPRRTFKFDSVFSPQANQADVFEDTAAFATSVLDGYNVCIFAYGQTGTGKTFTMEGTKEARGVNYRTLEELFHIIKEREKLFRYEVSVSVLEVYNEQIRDLLVSSSQPTATSKRLEIRQAVEGQHCVQGLVEARVNNVHEAWDVLQTGSTARTVGSTNANDHSSRSHCLHCVMVKGENLLNNECTRSRLWLVDLAGSERVAKTEVQGERLKETQSINRSLAALGDVIFSLANKSAHTPFRNSKLTHLLQDSLGGDSKTLMFVQISPNESDLSETLCSLNFASRVRGVELGPAKRQLDTSELVKYKQMAEKTKQDLKSKDVQIRKLDETVQGLELKVKEKDVKNRHLQEKIKELESQLLVERKLARQHVDTKIAEQHQHQQLKQPDELLSSTAPPAPRPPLATRLFSDNTSNKTSNESANNALSSKEMTYGGIMEFVDPTEKENNPEMAENLGGGMMVIPKRTGRFSVCPMGRPMIPLTPAPPRRNSLIPPPSLPLLPAHQVNVDAEQSHCDTSPPKELKTVTKKQKMSSVMRRSLGKKVSARSPMRQQIARKGGINVGNEKVRLSIGSRGKMMAQRMVVNGSGRRVVGGMKDNKEKERGWNAAKTGRAAI</sequence>
<dbReference type="AlphaFoldDB" id="A0AAV0M4Q6"/>
<evidence type="ECO:0000256" key="8">
    <source>
        <dbReference type="SAM" id="Coils"/>
    </source>
</evidence>
<dbReference type="Pfam" id="PF00225">
    <property type="entry name" value="Kinesin"/>
    <property type="match status" value="1"/>
</dbReference>
<dbReference type="GO" id="GO:0007018">
    <property type="term" value="P:microtubule-based movement"/>
    <property type="evidence" value="ECO:0007669"/>
    <property type="project" value="InterPro"/>
</dbReference>
<feature type="domain" description="Kinesin motor" evidence="10">
    <location>
        <begin position="458"/>
        <end position="784"/>
    </location>
</feature>
<dbReference type="PRINTS" id="PR00380">
    <property type="entry name" value="KINESINHEAVY"/>
</dbReference>
<dbReference type="CDD" id="cd01366">
    <property type="entry name" value="KISc_C_terminal"/>
    <property type="match status" value="1"/>
</dbReference>
<feature type="binding site" evidence="7">
    <location>
        <begin position="541"/>
        <end position="548"/>
    </location>
    <ligand>
        <name>ATP</name>
        <dbReference type="ChEBI" id="CHEBI:30616"/>
    </ligand>
</feature>
<evidence type="ECO:0000256" key="3">
    <source>
        <dbReference type="ARBA" id="ARBA00022741"/>
    </source>
</evidence>
<evidence type="ECO:0000313" key="11">
    <source>
        <dbReference type="EMBL" id="CAI0440790.1"/>
    </source>
</evidence>
<dbReference type="PROSITE" id="PS00411">
    <property type="entry name" value="KINESIN_MOTOR_1"/>
    <property type="match status" value="1"/>
</dbReference>
<dbReference type="PROSITE" id="PS50067">
    <property type="entry name" value="KINESIN_MOTOR_2"/>
    <property type="match status" value="1"/>
</dbReference>
<dbReference type="InterPro" id="IPR036961">
    <property type="entry name" value="Kinesin_motor_dom_sf"/>
</dbReference>
<gene>
    <name evidence="11" type="ORF">LITE_LOCUS26635</name>
</gene>
<dbReference type="PANTHER" id="PTHR47972">
    <property type="entry name" value="KINESIN-LIKE PROTEIN KLP-3"/>
    <property type="match status" value="1"/>
</dbReference>
<feature type="region of interest" description="Disordered" evidence="9">
    <location>
        <begin position="1082"/>
        <end position="1107"/>
    </location>
</feature>
<dbReference type="InterPro" id="IPR027417">
    <property type="entry name" value="P-loop_NTPase"/>
</dbReference>
<keyword evidence="12" id="KW-1185">Reference proteome</keyword>
<dbReference type="InterPro" id="IPR027640">
    <property type="entry name" value="Kinesin-like_fam"/>
</dbReference>
<dbReference type="InterPro" id="IPR001752">
    <property type="entry name" value="Kinesin_motor_dom"/>
</dbReference>
<feature type="coiled-coil region" evidence="8">
    <location>
        <begin position="819"/>
        <end position="860"/>
    </location>
</feature>
<feature type="region of interest" description="Disordered" evidence="9">
    <location>
        <begin position="866"/>
        <end position="922"/>
    </location>
</feature>
<dbReference type="Proteomes" id="UP001154282">
    <property type="component" value="Unassembled WGS sequence"/>
</dbReference>
<dbReference type="InterPro" id="IPR019821">
    <property type="entry name" value="Kinesin_motor_CS"/>
</dbReference>
<dbReference type="PANTHER" id="PTHR47972:SF35">
    <property type="entry name" value="KINESIN-LIKE PROTEIN KIN-14Q"/>
    <property type="match status" value="1"/>
</dbReference>
<accession>A0AAV0M4Q6</accession>
<evidence type="ECO:0000313" key="12">
    <source>
        <dbReference type="Proteomes" id="UP001154282"/>
    </source>
</evidence>
<feature type="coiled-coil region" evidence="8">
    <location>
        <begin position="309"/>
        <end position="339"/>
    </location>
</feature>
<reference evidence="11" key="1">
    <citation type="submission" date="2022-08" db="EMBL/GenBank/DDBJ databases">
        <authorList>
            <person name="Gutierrez-Valencia J."/>
        </authorList>
    </citation>
    <scope>NUCLEOTIDE SEQUENCE</scope>
</reference>
<evidence type="ECO:0000256" key="7">
    <source>
        <dbReference type="PROSITE-ProRule" id="PRU00283"/>
    </source>
</evidence>
<dbReference type="GO" id="GO:0003777">
    <property type="term" value="F:microtubule motor activity"/>
    <property type="evidence" value="ECO:0007669"/>
    <property type="project" value="InterPro"/>
</dbReference>
<proteinExistence type="inferred from homology"/>
<evidence type="ECO:0000256" key="6">
    <source>
        <dbReference type="ARBA" id="ARBA00023175"/>
    </source>
</evidence>
<dbReference type="GO" id="GO:0005874">
    <property type="term" value="C:microtubule"/>
    <property type="evidence" value="ECO:0007669"/>
    <property type="project" value="UniProtKB-KW"/>
</dbReference>
<feature type="compositionally biased region" description="Polar residues" evidence="9">
    <location>
        <begin position="902"/>
        <end position="922"/>
    </location>
</feature>
<dbReference type="GO" id="GO:0008017">
    <property type="term" value="F:microtubule binding"/>
    <property type="evidence" value="ECO:0007669"/>
    <property type="project" value="InterPro"/>
</dbReference>
<dbReference type="Gene3D" id="3.40.850.10">
    <property type="entry name" value="Kinesin motor domain"/>
    <property type="match status" value="1"/>
</dbReference>
<organism evidence="11 12">
    <name type="scientific">Linum tenue</name>
    <dbReference type="NCBI Taxonomy" id="586396"/>
    <lineage>
        <taxon>Eukaryota</taxon>
        <taxon>Viridiplantae</taxon>
        <taxon>Streptophyta</taxon>
        <taxon>Embryophyta</taxon>
        <taxon>Tracheophyta</taxon>
        <taxon>Spermatophyta</taxon>
        <taxon>Magnoliopsida</taxon>
        <taxon>eudicotyledons</taxon>
        <taxon>Gunneridae</taxon>
        <taxon>Pentapetalae</taxon>
        <taxon>rosids</taxon>
        <taxon>fabids</taxon>
        <taxon>Malpighiales</taxon>
        <taxon>Linaceae</taxon>
        <taxon>Linum</taxon>
    </lineage>
</organism>
<keyword evidence="5 8" id="KW-0175">Coiled coil</keyword>
<evidence type="ECO:0000256" key="1">
    <source>
        <dbReference type="ARBA" id="ARBA00010899"/>
    </source>
</evidence>
<keyword evidence="6 7" id="KW-0505">Motor protein</keyword>
<dbReference type="SMART" id="SM00129">
    <property type="entry name" value="KISc"/>
    <property type="match status" value="1"/>
</dbReference>
<evidence type="ECO:0000256" key="5">
    <source>
        <dbReference type="ARBA" id="ARBA00023054"/>
    </source>
</evidence>
<dbReference type="GO" id="GO:0005524">
    <property type="term" value="F:ATP binding"/>
    <property type="evidence" value="ECO:0007669"/>
    <property type="project" value="UniProtKB-UniRule"/>
</dbReference>
<dbReference type="SUPFAM" id="SSF52540">
    <property type="entry name" value="P-loop containing nucleoside triphosphate hydrolases"/>
    <property type="match status" value="1"/>
</dbReference>
<comment type="caution">
    <text evidence="11">The sequence shown here is derived from an EMBL/GenBank/DDBJ whole genome shotgun (WGS) entry which is preliminary data.</text>
</comment>
<dbReference type="InterPro" id="IPR021720">
    <property type="entry name" value="Malectin_dom"/>
</dbReference>
<dbReference type="EMBL" id="CAMGYJ010000007">
    <property type="protein sequence ID" value="CAI0440790.1"/>
    <property type="molecule type" value="Genomic_DNA"/>
</dbReference>
<keyword evidence="4 7" id="KW-0067">ATP-binding</keyword>
<keyword evidence="3 7" id="KW-0547">Nucleotide-binding</keyword>
<dbReference type="Pfam" id="PF11721">
    <property type="entry name" value="Malectin"/>
    <property type="match status" value="1"/>
</dbReference>
<comment type="similarity">
    <text evidence="1">Belongs to the TRAFAC class myosin-kinesin ATPase superfamily. Kinesin family. KIN-14 subfamily.</text>
</comment>